<reference evidence="1" key="2">
    <citation type="submission" date="2012-02" db="EMBL/GenBank/DDBJ databases">
        <authorList>
            <person name="Genoscope - CEA"/>
        </authorList>
    </citation>
    <scope>NUCLEOTIDE SEQUENCE</scope>
</reference>
<protein>
    <recommendedName>
        <fullName evidence="2">DUF2490 domain-containing protein</fullName>
    </recommendedName>
</protein>
<organism evidence="1">
    <name type="scientific">uncultured Flavobacteriia bacterium</name>
    <dbReference type="NCBI Taxonomy" id="212695"/>
    <lineage>
        <taxon>Bacteria</taxon>
        <taxon>Pseudomonadati</taxon>
        <taxon>Bacteroidota</taxon>
        <taxon>Flavobacteriia</taxon>
        <taxon>environmental samples</taxon>
    </lineage>
</organism>
<dbReference type="AlphaFoldDB" id="H6RIA7"/>
<gene>
    <name evidence="1" type="ORF">VIS_S3CEB40006</name>
</gene>
<dbReference type="EMBL" id="FO117619">
    <property type="protein sequence ID" value="CCG00853.1"/>
    <property type="molecule type" value="Genomic_DNA"/>
</dbReference>
<sequence>MKKLYTMLHSSIAALFSKELTFTISMNIKRIIFFLSLCFICVKTQAQKSPENQLGAWYMYNGSHKISEKYALKTMAHFRYFELASAFQQEIYRLGINYTFTPSTNITFGVSYATGDIAYDTSSINLYESRFYEDLNLKSSWRKLTIKHRFRFEQRFIHRDLTTNQFQNWIRHDFNINYPISKLWNAYLFNEIFLNLNSPQTFVQNWTGAGLLYKWNSNIQLKMGYFQIKSPTMILNRVQLGLILNTNVTKKQ</sequence>
<evidence type="ECO:0000313" key="1">
    <source>
        <dbReference type="EMBL" id="CCG00853.1"/>
    </source>
</evidence>
<reference evidence="1" key="1">
    <citation type="journal article" date="2012" name="Environ. Microbiol.">
        <title>Genomic content of uncultured Bacteroidetes from contrasting oceanic provinces in the North Atlantic Ocean.</title>
        <authorList>
            <person name="Gomez-Pereira P.R."/>
            <person name="Schuler M."/>
            <person name="Fuchs B.M."/>
            <person name="Bennke C."/>
            <person name="Teeling H."/>
            <person name="Waldmann J."/>
            <person name="Richter M."/>
            <person name="Barbe V."/>
            <person name="Bataille E."/>
            <person name="Glockner F.O."/>
            <person name="Amann R."/>
        </authorList>
    </citation>
    <scope>NUCLEOTIDE SEQUENCE</scope>
</reference>
<proteinExistence type="predicted"/>
<accession>H6RIA7</accession>
<dbReference type="Pfam" id="PF10677">
    <property type="entry name" value="DUF2490"/>
    <property type="match status" value="1"/>
</dbReference>
<evidence type="ECO:0008006" key="2">
    <source>
        <dbReference type="Google" id="ProtNLM"/>
    </source>
</evidence>
<name>H6RIA7_9BACT</name>
<dbReference type="InterPro" id="IPR019619">
    <property type="entry name" value="DUF2490"/>
</dbReference>